<dbReference type="PANTHER" id="PTHR43507:SF20">
    <property type="entry name" value="NADH-UBIQUINONE OXIDOREDUCTASE CHAIN 4"/>
    <property type="match status" value="1"/>
</dbReference>
<sequence>MLLFFSFNVLFVFIMFFIVFFNSFLFGGWNGSWFYLMSWLSINLCFMSLFMLILILMSERFFGLKVLAKFTVLISILFFGSQNMLMFFFMFELVMVPVLMMIVYYGTQPEKTSASYYALIYTSTFSLPFLYVIMSLESWPIMIFSSSIQCLIFLGLFMVKSPLFMMHYWLPKAHVEAPTSASMLLAGLLLKVGVYGLMKLIIYLSFTSFFLFLFSFMGVFMGSHIASYSSESKVLAANSSVTHINLCLFSLSLINLCLNSGSYLVSLSHGYISTLLFYLVGEMYHYNGSRMLYYMVGVTGYSGFLMSMMGLIFLSNAGVPPMLSFWGELITIMVLMNIYVFLLFFLSVYFFFSFYYSIYLMMHVSSSGSSMNLSVYVSLYCLLTMIVLFNVLVFML</sequence>
<evidence type="ECO:0000256" key="13">
    <source>
        <dbReference type="ARBA" id="ARBA00023075"/>
    </source>
</evidence>
<comment type="function">
    <text evidence="1">Core subunit of the mitochondrial membrane respiratory chain NADH dehydrogenase (Complex I) that is believed to belong to the minimal assembly required for catalysis. Complex I functions in the transfer of electrons from NADH to the respiratory chain. The immediate electron acceptor for the enzyme is believed to be ubiquinone.</text>
</comment>
<dbReference type="AlphaFoldDB" id="A0A6M4B0G4"/>
<evidence type="ECO:0000256" key="3">
    <source>
        <dbReference type="ARBA" id="ARBA00009025"/>
    </source>
</evidence>
<name>A0A6M4B0G4_9BILA</name>
<keyword evidence="7 17" id="KW-0679">Respiratory chain</keyword>
<comment type="function">
    <text evidence="17">Core subunit of the mitochondrial membrane respiratory chain NADH dehydrogenase (Complex I) which catalyzes electron transfer from NADH through the respiratory chain, using ubiquinone as an electron acceptor. Essential for the catalytic activity and assembly of complex I.</text>
</comment>
<evidence type="ECO:0000256" key="5">
    <source>
        <dbReference type="ARBA" id="ARBA00021006"/>
    </source>
</evidence>
<evidence type="ECO:0000256" key="1">
    <source>
        <dbReference type="ARBA" id="ARBA00003257"/>
    </source>
</evidence>
<feature type="transmembrane region" description="Helical" evidence="17">
    <location>
        <begin position="139"/>
        <end position="159"/>
    </location>
</feature>
<keyword evidence="13 17" id="KW-0830">Ubiquinone</keyword>
<evidence type="ECO:0000256" key="8">
    <source>
        <dbReference type="ARBA" id="ARBA00022692"/>
    </source>
</evidence>
<keyword evidence="14 17" id="KW-0496">Mitochondrion</keyword>
<feature type="transmembrane region" description="Helical" evidence="17">
    <location>
        <begin position="373"/>
        <end position="395"/>
    </location>
</feature>
<dbReference type="EMBL" id="MK559448">
    <property type="protein sequence ID" value="QJQ35664.1"/>
    <property type="molecule type" value="Genomic_DNA"/>
</dbReference>
<comment type="similarity">
    <text evidence="3 17">Belongs to the complex I subunit 4 family.</text>
</comment>
<feature type="transmembrane region" description="Helical" evidence="17">
    <location>
        <begin position="203"/>
        <end position="222"/>
    </location>
</feature>
<dbReference type="Pfam" id="PF00361">
    <property type="entry name" value="Proton_antipo_M"/>
    <property type="match status" value="1"/>
</dbReference>
<evidence type="ECO:0000256" key="17">
    <source>
        <dbReference type="RuleBase" id="RU003297"/>
    </source>
</evidence>
<dbReference type="PANTHER" id="PTHR43507">
    <property type="entry name" value="NADH-UBIQUINONE OXIDOREDUCTASE CHAIN 4"/>
    <property type="match status" value="1"/>
</dbReference>
<evidence type="ECO:0000256" key="15">
    <source>
        <dbReference type="ARBA" id="ARBA00023136"/>
    </source>
</evidence>
<proteinExistence type="inferred from homology"/>
<evidence type="ECO:0000256" key="2">
    <source>
        <dbReference type="ARBA" id="ARBA00004225"/>
    </source>
</evidence>
<feature type="transmembrane region" description="Helical" evidence="17">
    <location>
        <begin position="33"/>
        <end position="55"/>
    </location>
</feature>
<comment type="catalytic activity">
    <reaction evidence="16 17">
        <text>a ubiquinone + NADH + 5 H(+)(in) = a ubiquinol + NAD(+) + 4 H(+)(out)</text>
        <dbReference type="Rhea" id="RHEA:29091"/>
        <dbReference type="Rhea" id="RHEA-COMP:9565"/>
        <dbReference type="Rhea" id="RHEA-COMP:9566"/>
        <dbReference type="ChEBI" id="CHEBI:15378"/>
        <dbReference type="ChEBI" id="CHEBI:16389"/>
        <dbReference type="ChEBI" id="CHEBI:17976"/>
        <dbReference type="ChEBI" id="CHEBI:57540"/>
        <dbReference type="ChEBI" id="CHEBI:57945"/>
        <dbReference type="EC" id="7.1.1.2"/>
    </reaction>
</comment>
<keyword evidence="9" id="KW-1278">Translocase</keyword>
<keyword evidence="6 17" id="KW-0813">Transport</keyword>
<feature type="transmembrane region" description="Helical" evidence="17">
    <location>
        <begin position="7"/>
        <end position="27"/>
    </location>
</feature>
<evidence type="ECO:0000256" key="14">
    <source>
        <dbReference type="ARBA" id="ARBA00023128"/>
    </source>
</evidence>
<evidence type="ECO:0000256" key="6">
    <source>
        <dbReference type="ARBA" id="ARBA00022448"/>
    </source>
</evidence>
<feature type="transmembrane region" description="Helical" evidence="17">
    <location>
        <begin position="260"/>
        <end position="280"/>
    </location>
</feature>
<dbReference type="InterPro" id="IPR003918">
    <property type="entry name" value="NADH_UbQ_OxRdtase"/>
</dbReference>
<dbReference type="GO" id="GO:0031966">
    <property type="term" value="C:mitochondrial membrane"/>
    <property type="evidence" value="ECO:0007669"/>
    <property type="project" value="UniProtKB-SubCell"/>
</dbReference>
<feature type="transmembrane region" description="Helical" evidence="17">
    <location>
        <begin position="114"/>
        <end position="133"/>
    </location>
</feature>
<feature type="domain" description="NADH:quinone oxidoreductase/Mrp antiporter transmembrane" evidence="18">
    <location>
        <begin position="81"/>
        <end position="348"/>
    </location>
</feature>
<keyword evidence="15 17" id="KW-0472">Membrane</keyword>
<organism evidence="19">
    <name type="scientific">Acrobeloides varius</name>
    <dbReference type="NCBI Taxonomy" id="2020968"/>
    <lineage>
        <taxon>Eukaryota</taxon>
        <taxon>Metazoa</taxon>
        <taxon>Ecdysozoa</taxon>
        <taxon>Nematoda</taxon>
        <taxon>Chromadorea</taxon>
        <taxon>Rhabditida</taxon>
        <taxon>Tylenchina</taxon>
        <taxon>Cephalobomorpha</taxon>
        <taxon>Cephaloboidea</taxon>
        <taxon>Cephalobidae</taxon>
        <taxon>Acrobeloides</taxon>
    </lineage>
</organism>
<dbReference type="GO" id="GO:0008137">
    <property type="term" value="F:NADH dehydrogenase (ubiquinone) activity"/>
    <property type="evidence" value="ECO:0007669"/>
    <property type="project" value="UniProtKB-UniRule"/>
</dbReference>
<reference evidence="19" key="1">
    <citation type="submission" date="2019-02" db="EMBL/GenBank/DDBJ databases">
        <title>The mitochondrial genomes of Acrobeloides varius (Cephalobomorpha) and its phylogenetic implications within Tylenchina (Nematoda).</title>
        <authorList>
            <person name="Kim T."/>
            <person name="Kim J."/>
            <person name="Lee Y."/>
            <person name="Park J.-K."/>
        </authorList>
    </citation>
    <scope>NUCLEOTIDE SEQUENCE</scope>
</reference>
<dbReference type="EC" id="7.1.1.2" evidence="4 17"/>
<evidence type="ECO:0000256" key="9">
    <source>
        <dbReference type="ARBA" id="ARBA00022967"/>
    </source>
</evidence>
<dbReference type="GO" id="GO:0015990">
    <property type="term" value="P:electron transport coupled proton transport"/>
    <property type="evidence" value="ECO:0007669"/>
    <property type="project" value="TreeGrafter"/>
</dbReference>
<comment type="subcellular location">
    <subcellularLocation>
        <location evidence="2 17">Mitochondrion membrane</location>
        <topology evidence="2 17">Multi-pass membrane protein</topology>
    </subcellularLocation>
</comment>
<dbReference type="InterPro" id="IPR001750">
    <property type="entry name" value="ND/Mrp_TM"/>
</dbReference>
<keyword evidence="12 17" id="KW-0520">NAD</keyword>
<evidence type="ECO:0000256" key="4">
    <source>
        <dbReference type="ARBA" id="ARBA00012944"/>
    </source>
</evidence>
<keyword evidence="8 17" id="KW-0812">Transmembrane</keyword>
<keyword evidence="11 17" id="KW-1133">Transmembrane helix</keyword>
<evidence type="ECO:0000259" key="18">
    <source>
        <dbReference type="Pfam" id="PF00361"/>
    </source>
</evidence>
<dbReference type="GO" id="GO:0048039">
    <property type="term" value="F:ubiquinone binding"/>
    <property type="evidence" value="ECO:0007669"/>
    <property type="project" value="TreeGrafter"/>
</dbReference>
<gene>
    <name evidence="19" type="primary">NAD4</name>
</gene>
<feature type="transmembrane region" description="Helical" evidence="17">
    <location>
        <begin position="292"/>
        <end position="317"/>
    </location>
</feature>
<accession>A0A6M4B0G4</accession>
<feature type="transmembrane region" description="Helical" evidence="17">
    <location>
        <begin position="329"/>
        <end position="352"/>
    </location>
</feature>
<evidence type="ECO:0000256" key="10">
    <source>
        <dbReference type="ARBA" id="ARBA00022982"/>
    </source>
</evidence>
<protein>
    <recommendedName>
        <fullName evidence="5 17">NADH-ubiquinone oxidoreductase chain 4</fullName>
        <ecNumber evidence="4 17">7.1.1.2</ecNumber>
    </recommendedName>
</protein>
<evidence type="ECO:0000313" key="19">
    <source>
        <dbReference type="EMBL" id="QJQ35664.1"/>
    </source>
</evidence>
<dbReference type="PRINTS" id="PR01437">
    <property type="entry name" value="NUOXDRDTASE4"/>
</dbReference>
<dbReference type="GO" id="GO:0042773">
    <property type="term" value="P:ATP synthesis coupled electron transport"/>
    <property type="evidence" value="ECO:0007669"/>
    <property type="project" value="InterPro"/>
</dbReference>
<feature type="transmembrane region" description="Helical" evidence="17">
    <location>
        <begin position="62"/>
        <end position="79"/>
    </location>
</feature>
<keyword evidence="10 17" id="KW-0249">Electron transport</keyword>
<evidence type="ECO:0000256" key="7">
    <source>
        <dbReference type="ARBA" id="ARBA00022660"/>
    </source>
</evidence>
<geneLocation type="mitochondrion" evidence="19"/>
<feature type="transmembrane region" description="Helical" evidence="17">
    <location>
        <begin position="85"/>
        <end position="107"/>
    </location>
</feature>
<evidence type="ECO:0000256" key="12">
    <source>
        <dbReference type="ARBA" id="ARBA00023027"/>
    </source>
</evidence>
<evidence type="ECO:0000256" key="16">
    <source>
        <dbReference type="ARBA" id="ARBA00049551"/>
    </source>
</evidence>
<evidence type="ECO:0000256" key="11">
    <source>
        <dbReference type="ARBA" id="ARBA00022989"/>
    </source>
</evidence>
<dbReference type="GO" id="GO:0003954">
    <property type="term" value="F:NADH dehydrogenase activity"/>
    <property type="evidence" value="ECO:0007669"/>
    <property type="project" value="TreeGrafter"/>
</dbReference>